<accession>A0A951U583</accession>
<dbReference type="Proteomes" id="UP000707356">
    <property type="component" value="Unassembled WGS sequence"/>
</dbReference>
<dbReference type="EMBL" id="JAHHHV010000035">
    <property type="protein sequence ID" value="MBW4465227.1"/>
    <property type="molecule type" value="Genomic_DNA"/>
</dbReference>
<dbReference type="AlphaFoldDB" id="A0A951U583"/>
<proteinExistence type="predicted"/>
<sequence>MARKRFSRIRAVKRLTPALAAYEAWEDQRGTRPRVARPASSKPGGYSPRQIIPFGRDGADLVRVRVSNRAIAAIGSIIAARGEEAAATAISLGNFQPAKAIIFIGTGTSTEVRSEITNLTYEKRTGNSFTAAFGGATVSEKEFEAQQAISTAVFASPNRSVSFTPERMFMYQ</sequence>
<comment type="caution">
    <text evidence="1">The sequence shown here is derived from an EMBL/GenBank/DDBJ whole genome shotgun (WGS) entry which is preliminary data.</text>
</comment>
<organism evidence="1 2">
    <name type="scientific">Pegethrix bostrychoides GSE-TBD4-15B</name>
    <dbReference type="NCBI Taxonomy" id="2839662"/>
    <lineage>
        <taxon>Bacteria</taxon>
        <taxon>Bacillati</taxon>
        <taxon>Cyanobacteriota</taxon>
        <taxon>Cyanophyceae</taxon>
        <taxon>Oculatellales</taxon>
        <taxon>Oculatellaceae</taxon>
        <taxon>Pegethrix</taxon>
    </lineage>
</organism>
<gene>
    <name evidence="1" type="ORF">KME07_07275</name>
</gene>
<reference evidence="1" key="1">
    <citation type="submission" date="2021-05" db="EMBL/GenBank/DDBJ databases">
        <authorList>
            <person name="Pietrasiak N."/>
            <person name="Ward R."/>
            <person name="Stajich J.E."/>
            <person name="Kurbessoian T."/>
        </authorList>
    </citation>
    <scope>NUCLEOTIDE SEQUENCE</scope>
    <source>
        <strain evidence="1">GSE-TBD4-15B</strain>
    </source>
</reference>
<name>A0A951U583_9CYAN</name>
<evidence type="ECO:0000313" key="2">
    <source>
        <dbReference type="Proteomes" id="UP000707356"/>
    </source>
</evidence>
<evidence type="ECO:0000313" key="1">
    <source>
        <dbReference type="EMBL" id="MBW4465227.1"/>
    </source>
</evidence>
<protein>
    <submittedName>
        <fullName evidence="1">Uncharacterized protein</fullName>
    </submittedName>
</protein>
<reference evidence="1" key="2">
    <citation type="journal article" date="2022" name="Microbiol. Resour. Announc.">
        <title>Metagenome Sequencing to Explore Phylogenomics of Terrestrial Cyanobacteria.</title>
        <authorList>
            <person name="Ward R.D."/>
            <person name="Stajich J.E."/>
            <person name="Johansen J.R."/>
            <person name="Huntemann M."/>
            <person name="Clum A."/>
            <person name="Foster B."/>
            <person name="Foster B."/>
            <person name="Roux S."/>
            <person name="Palaniappan K."/>
            <person name="Varghese N."/>
            <person name="Mukherjee S."/>
            <person name="Reddy T.B.K."/>
            <person name="Daum C."/>
            <person name="Copeland A."/>
            <person name="Chen I.A."/>
            <person name="Ivanova N.N."/>
            <person name="Kyrpides N.C."/>
            <person name="Shapiro N."/>
            <person name="Eloe-Fadrosh E.A."/>
            <person name="Pietrasiak N."/>
        </authorList>
    </citation>
    <scope>NUCLEOTIDE SEQUENCE</scope>
    <source>
        <strain evidence="1">GSE-TBD4-15B</strain>
    </source>
</reference>